<dbReference type="HOGENOM" id="CLU_2000733_0_0_7"/>
<name>D0LNX7_HALO1</name>
<dbReference type="KEGG" id="hoh:Hoch_6333"/>
<evidence type="ECO:0000313" key="2">
    <source>
        <dbReference type="EMBL" id="ACY18803.1"/>
    </source>
</evidence>
<evidence type="ECO:0000256" key="1">
    <source>
        <dbReference type="SAM" id="MobiDB-lite"/>
    </source>
</evidence>
<dbReference type="EMBL" id="CP001804">
    <property type="protein sequence ID" value="ACY18803.1"/>
    <property type="molecule type" value="Genomic_DNA"/>
</dbReference>
<proteinExistence type="predicted"/>
<evidence type="ECO:0000313" key="3">
    <source>
        <dbReference type="Proteomes" id="UP000001880"/>
    </source>
</evidence>
<sequence>MPITLHNRRPCPVSFSLSHTDYCSRVGRCSCIVEFQPTRPGDVVSLQKQATKPQWRVQRIPSTLTLRALETRRGLPDAVLLLPEVRTAMEETALVAHPEPDGDFDERHQELEHAATTPMKSMKR</sequence>
<gene>
    <name evidence="2" type="ordered locus">Hoch_6333</name>
</gene>
<dbReference type="Proteomes" id="UP000001880">
    <property type="component" value="Chromosome"/>
</dbReference>
<keyword evidence="3" id="KW-1185">Reference proteome</keyword>
<dbReference type="AlphaFoldDB" id="D0LNX7"/>
<accession>D0LNX7</accession>
<feature type="region of interest" description="Disordered" evidence="1">
    <location>
        <begin position="97"/>
        <end position="124"/>
    </location>
</feature>
<organism evidence="2 3">
    <name type="scientific">Haliangium ochraceum (strain DSM 14365 / JCM 11303 / SMP-2)</name>
    <dbReference type="NCBI Taxonomy" id="502025"/>
    <lineage>
        <taxon>Bacteria</taxon>
        <taxon>Pseudomonadati</taxon>
        <taxon>Myxococcota</taxon>
        <taxon>Polyangia</taxon>
        <taxon>Haliangiales</taxon>
        <taxon>Kofleriaceae</taxon>
        <taxon>Haliangium</taxon>
    </lineage>
</organism>
<protein>
    <submittedName>
        <fullName evidence="2">Uncharacterized protein</fullName>
    </submittedName>
</protein>
<reference evidence="2 3" key="1">
    <citation type="journal article" date="2010" name="Stand. Genomic Sci.">
        <title>Complete genome sequence of Haliangium ochraceum type strain (SMP-2).</title>
        <authorList>
            <consortium name="US DOE Joint Genome Institute (JGI-PGF)"/>
            <person name="Ivanova N."/>
            <person name="Daum C."/>
            <person name="Lang E."/>
            <person name="Abt B."/>
            <person name="Kopitz M."/>
            <person name="Saunders E."/>
            <person name="Lapidus A."/>
            <person name="Lucas S."/>
            <person name="Glavina Del Rio T."/>
            <person name="Nolan M."/>
            <person name="Tice H."/>
            <person name="Copeland A."/>
            <person name="Cheng J.F."/>
            <person name="Chen F."/>
            <person name="Bruce D."/>
            <person name="Goodwin L."/>
            <person name="Pitluck S."/>
            <person name="Mavromatis K."/>
            <person name="Pati A."/>
            <person name="Mikhailova N."/>
            <person name="Chen A."/>
            <person name="Palaniappan K."/>
            <person name="Land M."/>
            <person name="Hauser L."/>
            <person name="Chang Y.J."/>
            <person name="Jeffries C.D."/>
            <person name="Detter J.C."/>
            <person name="Brettin T."/>
            <person name="Rohde M."/>
            <person name="Goker M."/>
            <person name="Bristow J."/>
            <person name="Markowitz V."/>
            <person name="Eisen J.A."/>
            <person name="Hugenholtz P."/>
            <person name="Kyrpides N.C."/>
            <person name="Klenk H.P."/>
        </authorList>
    </citation>
    <scope>NUCLEOTIDE SEQUENCE [LARGE SCALE GENOMIC DNA]</scope>
    <source>
        <strain evidence="3">DSM 14365 / CIP 107738 / JCM 11303 / AJ 13395 / SMP-2</strain>
    </source>
</reference>